<dbReference type="InterPro" id="IPR018811">
    <property type="entry name" value="MRX11"/>
</dbReference>
<gene>
    <name evidence="1" type="ORF">CALCODRAFT_491414</name>
</gene>
<proteinExistence type="predicted"/>
<accession>A0A165J327</accession>
<dbReference type="OrthoDB" id="5580261at2759"/>
<sequence>MELLTRLSQRTGTPLPSLIVSFGVLHEITAVAPLFGFFFASRWLGVGQATVDWAARSEGWGGEMMRGWMRDGGEMAERVGGKYGWFGYEKMDKAGRDRLKEEQKKRKETGEQAAQLGTWIAGDVANVVVAYGLTKAIMPIRIGLSLYLAPWFSRSAVEPARKAIWRVFSRKDRPIP</sequence>
<dbReference type="AlphaFoldDB" id="A0A165J327"/>
<organism evidence="1 2">
    <name type="scientific">Calocera cornea HHB12733</name>
    <dbReference type="NCBI Taxonomy" id="1353952"/>
    <lineage>
        <taxon>Eukaryota</taxon>
        <taxon>Fungi</taxon>
        <taxon>Dikarya</taxon>
        <taxon>Basidiomycota</taxon>
        <taxon>Agaricomycotina</taxon>
        <taxon>Dacrymycetes</taxon>
        <taxon>Dacrymycetales</taxon>
        <taxon>Dacrymycetaceae</taxon>
        <taxon>Calocera</taxon>
    </lineage>
</organism>
<protein>
    <submittedName>
        <fullName evidence="1">Uncharacterized protein</fullName>
    </submittedName>
</protein>
<dbReference type="Pfam" id="PF10306">
    <property type="entry name" value="FLILHELTA"/>
    <property type="match status" value="1"/>
</dbReference>
<name>A0A165J327_9BASI</name>
<dbReference type="GO" id="GO:0005739">
    <property type="term" value="C:mitochondrion"/>
    <property type="evidence" value="ECO:0007669"/>
    <property type="project" value="TreeGrafter"/>
</dbReference>
<keyword evidence="2" id="KW-1185">Reference proteome</keyword>
<dbReference type="Proteomes" id="UP000076842">
    <property type="component" value="Unassembled WGS sequence"/>
</dbReference>
<dbReference type="STRING" id="1353952.A0A165J327"/>
<dbReference type="InParanoid" id="A0A165J327"/>
<dbReference type="PANTHER" id="PTHR28002:SF1">
    <property type="entry name" value="MIOREX COMPLEX COMPONENT 11"/>
    <property type="match status" value="1"/>
</dbReference>
<dbReference type="PANTHER" id="PTHR28002">
    <property type="entry name" value="MIOREX COMPLEX COMPONENT 11"/>
    <property type="match status" value="1"/>
</dbReference>
<reference evidence="1 2" key="1">
    <citation type="journal article" date="2016" name="Mol. Biol. Evol.">
        <title>Comparative Genomics of Early-Diverging Mushroom-Forming Fungi Provides Insights into the Origins of Lignocellulose Decay Capabilities.</title>
        <authorList>
            <person name="Nagy L.G."/>
            <person name="Riley R."/>
            <person name="Tritt A."/>
            <person name="Adam C."/>
            <person name="Daum C."/>
            <person name="Floudas D."/>
            <person name="Sun H."/>
            <person name="Yadav J.S."/>
            <person name="Pangilinan J."/>
            <person name="Larsson K.H."/>
            <person name="Matsuura K."/>
            <person name="Barry K."/>
            <person name="Labutti K."/>
            <person name="Kuo R."/>
            <person name="Ohm R.A."/>
            <person name="Bhattacharya S.S."/>
            <person name="Shirouzu T."/>
            <person name="Yoshinaga Y."/>
            <person name="Martin F.M."/>
            <person name="Grigoriev I.V."/>
            <person name="Hibbett D.S."/>
        </authorList>
    </citation>
    <scope>NUCLEOTIDE SEQUENCE [LARGE SCALE GENOMIC DNA]</scope>
    <source>
        <strain evidence="1 2">HHB12733</strain>
    </source>
</reference>
<dbReference type="EMBL" id="KV423924">
    <property type="protein sequence ID" value="KZT61307.1"/>
    <property type="molecule type" value="Genomic_DNA"/>
</dbReference>
<evidence type="ECO:0000313" key="2">
    <source>
        <dbReference type="Proteomes" id="UP000076842"/>
    </source>
</evidence>
<evidence type="ECO:0000313" key="1">
    <source>
        <dbReference type="EMBL" id="KZT61307.1"/>
    </source>
</evidence>